<keyword evidence="4" id="KW-1185">Reference proteome</keyword>
<dbReference type="Pfam" id="PF10186">
    <property type="entry name" value="ATG14"/>
    <property type="match status" value="1"/>
</dbReference>
<dbReference type="GO" id="GO:0035014">
    <property type="term" value="F:phosphatidylinositol 3-kinase regulator activity"/>
    <property type="evidence" value="ECO:0007669"/>
    <property type="project" value="TreeGrafter"/>
</dbReference>
<dbReference type="OrthoDB" id="16772at2759"/>
<dbReference type="GO" id="GO:0016240">
    <property type="term" value="P:autophagosome membrane docking"/>
    <property type="evidence" value="ECO:0007669"/>
    <property type="project" value="TreeGrafter"/>
</dbReference>
<dbReference type="GO" id="GO:0005776">
    <property type="term" value="C:autophagosome"/>
    <property type="evidence" value="ECO:0007669"/>
    <property type="project" value="TreeGrafter"/>
</dbReference>
<dbReference type="STRING" id="46731.A0A3M6V0J7"/>
<evidence type="ECO:0000313" key="3">
    <source>
        <dbReference type="EMBL" id="RMX59445.1"/>
    </source>
</evidence>
<dbReference type="GO" id="GO:0043495">
    <property type="term" value="F:protein-membrane adaptor activity"/>
    <property type="evidence" value="ECO:0007669"/>
    <property type="project" value="TreeGrafter"/>
</dbReference>
<comment type="caution">
    <text evidence="3">The sequence shown here is derived from an EMBL/GenBank/DDBJ whole genome shotgun (WGS) entry which is preliminary data.</text>
</comment>
<dbReference type="Proteomes" id="UP000275408">
    <property type="component" value="Unassembled WGS sequence"/>
</dbReference>
<feature type="region of interest" description="Disordered" evidence="2">
    <location>
        <begin position="397"/>
        <end position="466"/>
    </location>
</feature>
<name>A0A3M6V0J7_POCDA</name>
<dbReference type="GO" id="GO:0009267">
    <property type="term" value="P:cellular response to starvation"/>
    <property type="evidence" value="ECO:0007669"/>
    <property type="project" value="TreeGrafter"/>
</dbReference>
<reference evidence="3 4" key="1">
    <citation type="journal article" date="2018" name="Sci. Rep.">
        <title>Comparative analysis of the Pocillopora damicornis genome highlights role of immune system in coral evolution.</title>
        <authorList>
            <person name="Cunning R."/>
            <person name="Bay R.A."/>
            <person name="Gillette P."/>
            <person name="Baker A.C."/>
            <person name="Traylor-Knowles N."/>
        </authorList>
    </citation>
    <scope>NUCLEOTIDE SEQUENCE [LARGE SCALE GENOMIC DNA]</scope>
    <source>
        <strain evidence="3">RSMAS</strain>
        <tissue evidence="3">Whole animal</tissue>
    </source>
</reference>
<feature type="compositionally biased region" description="Acidic residues" evidence="2">
    <location>
        <begin position="398"/>
        <end position="423"/>
    </location>
</feature>
<organism evidence="3 4">
    <name type="scientific">Pocillopora damicornis</name>
    <name type="common">Cauliflower coral</name>
    <name type="synonym">Millepora damicornis</name>
    <dbReference type="NCBI Taxonomy" id="46731"/>
    <lineage>
        <taxon>Eukaryota</taxon>
        <taxon>Metazoa</taxon>
        <taxon>Cnidaria</taxon>
        <taxon>Anthozoa</taxon>
        <taxon>Hexacorallia</taxon>
        <taxon>Scleractinia</taxon>
        <taxon>Astrocoeniina</taxon>
        <taxon>Pocilloporidae</taxon>
        <taxon>Pocillopora</taxon>
    </lineage>
</organism>
<keyword evidence="1" id="KW-0175">Coiled coil</keyword>
<dbReference type="GO" id="GO:0000045">
    <property type="term" value="P:autophagosome assembly"/>
    <property type="evidence" value="ECO:0007669"/>
    <property type="project" value="TreeGrafter"/>
</dbReference>
<dbReference type="InterPro" id="IPR018791">
    <property type="entry name" value="UV_resistance/autophagy_Atg14"/>
</dbReference>
<dbReference type="PANTHER" id="PTHR13664:SF0">
    <property type="entry name" value="BECLIN 1-ASSOCIATED AUTOPHAGY-RELATED KEY REGULATOR"/>
    <property type="match status" value="1"/>
</dbReference>
<dbReference type="GO" id="GO:0097632">
    <property type="term" value="C:extrinsic component of phagophore assembly site membrane"/>
    <property type="evidence" value="ECO:0007669"/>
    <property type="project" value="TreeGrafter"/>
</dbReference>
<feature type="compositionally biased region" description="Polar residues" evidence="2">
    <location>
        <begin position="426"/>
        <end position="452"/>
    </location>
</feature>
<dbReference type="GO" id="GO:0097629">
    <property type="term" value="C:extrinsic component of omegasome membrane"/>
    <property type="evidence" value="ECO:0007669"/>
    <property type="project" value="TreeGrafter"/>
</dbReference>
<protein>
    <recommendedName>
        <fullName evidence="5">Beclin 1-associated autophagy-related key regulator</fullName>
    </recommendedName>
</protein>
<evidence type="ECO:0000256" key="2">
    <source>
        <dbReference type="SAM" id="MobiDB-lite"/>
    </source>
</evidence>
<evidence type="ECO:0000313" key="4">
    <source>
        <dbReference type="Proteomes" id="UP000275408"/>
    </source>
</evidence>
<gene>
    <name evidence="3" type="ORF">pdam_00024968</name>
</gene>
<evidence type="ECO:0008006" key="5">
    <source>
        <dbReference type="Google" id="ProtNLM"/>
    </source>
</evidence>
<accession>A0A3M6V0J7</accession>
<dbReference type="EMBL" id="RCHS01000346">
    <property type="protein sequence ID" value="RMX59445.1"/>
    <property type="molecule type" value="Genomic_DNA"/>
</dbReference>
<sequence>MTMAEYFEEKTDSNLTITPSLQTCPLCSIKRKSFTCYSCVLSGDFLHSNERCPERYAEKFRKFEILKRLKSEYEKRALDVIRKQEKTDKLNCELINCRQRVLLLKLVIKEATLDIESASQTLRVLKESNNKTQLRQTEHSEQLQTKAKQLLQFQTGLGKRKQELECTTEKLCEARIVSLSQIQKYLFAIQVNPVLQVVDVPSPRDTAEDIHCDIESENNDGNRESELAEATRTSYIEGRWVSEEEDVRMVYSINGAYLPGNGDYSSYHEWVKAHRSGSRELASDEEISVKTPAFKMTAALTHACQMLELMAFYLDVNLPKRISYSEFCHRELSKKDFKSAVDRLNANVLHLCFTQHVEPSLLHPRRTLHNLYTCLNSLHLGRGGPFECHPELISISSENDDADSSDQNDSASEDANSESDTEWENLPSNLVDTTDSSTHQGALLQSKSSEGNQRTDEPATAASLVSSAAASVAALWPWKK</sequence>
<proteinExistence type="predicted"/>
<dbReference type="OMA" id="LCYSEFC"/>
<dbReference type="PANTHER" id="PTHR13664">
    <property type="entry name" value="BECLIN 1-ASSOCIATED AUTOPHAGY-RELATED KEY REGULATOR"/>
    <property type="match status" value="1"/>
</dbReference>
<dbReference type="GO" id="GO:0000423">
    <property type="term" value="P:mitophagy"/>
    <property type="evidence" value="ECO:0007669"/>
    <property type="project" value="TreeGrafter"/>
</dbReference>
<evidence type="ECO:0000256" key="1">
    <source>
        <dbReference type="ARBA" id="ARBA00023054"/>
    </source>
</evidence>
<dbReference type="AlphaFoldDB" id="A0A3M6V0J7"/>
<dbReference type="GO" id="GO:0035032">
    <property type="term" value="C:phosphatidylinositol 3-kinase complex, class III"/>
    <property type="evidence" value="ECO:0007669"/>
    <property type="project" value="TreeGrafter"/>
</dbReference>